<gene>
    <name evidence="1" type="ORF">DHM44_05820</name>
</gene>
<evidence type="ECO:0000313" key="1">
    <source>
        <dbReference type="EMBL" id="HCW93180.1"/>
    </source>
</evidence>
<accession>A0A3D5QBZ7</accession>
<dbReference type="EMBL" id="DPPF01000114">
    <property type="protein sequence ID" value="HCW93180.1"/>
    <property type="molecule type" value="Genomic_DNA"/>
</dbReference>
<name>A0A3D5QBZ7_FLESI</name>
<reference evidence="1 2" key="1">
    <citation type="journal article" date="2018" name="Nat. Biotechnol.">
        <title>A standardized bacterial taxonomy based on genome phylogeny substantially revises the tree of life.</title>
        <authorList>
            <person name="Parks D.H."/>
            <person name="Chuvochina M."/>
            <person name="Waite D.W."/>
            <person name="Rinke C."/>
            <person name="Skarshewski A."/>
            <person name="Chaumeil P.A."/>
            <person name="Hugenholtz P."/>
        </authorList>
    </citation>
    <scope>NUCLEOTIDE SEQUENCE [LARGE SCALE GENOMIC DNA]</scope>
    <source>
        <strain evidence="1">UBA8672</strain>
    </source>
</reference>
<dbReference type="Proteomes" id="UP000262325">
    <property type="component" value="Unassembled WGS sequence"/>
</dbReference>
<evidence type="ECO:0000313" key="2">
    <source>
        <dbReference type="Proteomes" id="UP000262325"/>
    </source>
</evidence>
<organism evidence="1 2">
    <name type="scientific">Flexistipes sinusarabici</name>
    <dbReference type="NCBI Taxonomy" id="2352"/>
    <lineage>
        <taxon>Bacteria</taxon>
        <taxon>Pseudomonadati</taxon>
        <taxon>Deferribacterota</taxon>
        <taxon>Deferribacteres</taxon>
        <taxon>Deferribacterales</taxon>
        <taxon>Flexistipitaceae</taxon>
        <taxon>Flexistipes</taxon>
    </lineage>
</organism>
<proteinExistence type="predicted"/>
<comment type="caution">
    <text evidence="1">The sequence shown here is derived from an EMBL/GenBank/DDBJ whole genome shotgun (WGS) entry which is preliminary data.</text>
</comment>
<dbReference type="AlphaFoldDB" id="A0A3D5QBZ7"/>
<sequence>MSLQFTGPRLKGQDQRQNMLKRLIGFGFFLQLIVPLTTKHINLVYNTIFNNIIQVSHLRLLQVFARSEYDEAISFLFLF</sequence>
<protein>
    <submittedName>
        <fullName evidence="1">Uncharacterized protein</fullName>
    </submittedName>
</protein>